<accession>A0ABS9LST8</accession>
<evidence type="ECO:0008006" key="4">
    <source>
        <dbReference type="Google" id="ProtNLM"/>
    </source>
</evidence>
<protein>
    <recommendedName>
        <fullName evidence="4">HEAT repeat domain-containing protein</fullName>
    </recommendedName>
</protein>
<feature type="transmembrane region" description="Helical" evidence="1">
    <location>
        <begin position="75"/>
        <end position="92"/>
    </location>
</feature>
<keyword evidence="1" id="KW-0812">Transmembrane</keyword>
<keyword evidence="3" id="KW-1185">Reference proteome</keyword>
<sequence length="451" mass="50500">MRRWFPLIKFVGDISISTAIVAAGLVGAWRFVSTLGEFFAVLLLFGNPIGLVLVAAPFVIVLIPLPAFGLARARYGLVLGPILSLVITYGFHSREIKQEDDVLEQKRAAFAKLASGTAEPVGVDHTLLAVDGDVSSCDEACIKVLATSNHTLATRSSRDRDRTWTLYAQAEGPACLAKENAKLTLEFLLRGFPDKCATQTSIPGFEDGLLLRAIRSNNPGYRLTPDAPEGFTGGIYESFERIDGRDHLLARYIDGSFESKLDRFPLWKRPPAIKVGAPIDRMSFLARAIGKDVSYLRQPNAPFPFDEVFAGIEKFFDQKEKIDANTFRYARWAWLQIAANASRPQTRLLKERMLRLFASHDPFQIELAIEAISFMRLDERTFPDDVMLDLVFAPINREATVSLLEKQLDRQFSPGRPPPTDEVRERAKAHLNDPNLKTWQSHILTQISLLQ</sequence>
<keyword evidence="1" id="KW-0472">Membrane</keyword>
<evidence type="ECO:0000256" key="1">
    <source>
        <dbReference type="SAM" id="Phobius"/>
    </source>
</evidence>
<dbReference type="Proteomes" id="UP001139012">
    <property type="component" value="Unassembled WGS sequence"/>
</dbReference>
<feature type="transmembrane region" description="Helical" evidence="1">
    <location>
        <begin position="7"/>
        <end position="32"/>
    </location>
</feature>
<dbReference type="EMBL" id="JAKLUA010000007">
    <property type="protein sequence ID" value="MCG2669863.1"/>
    <property type="molecule type" value="Genomic_DNA"/>
</dbReference>
<evidence type="ECO:0000313" key="3">
    <source>
        <dbReference type="Proteomes" id="UP001139012"/>
    </source>
</evidence>
<organism evidence="2 3">
    <name type="scientific">Bradyrhizobium zhengyangense</name>
    <dbReference type="NCBI Taxonomy" id="2911009"/>
    <lineage>
        <taxon>Bacteria</taxon>
        <taxon>Pseudomonadati</taxon>
        <taxon>Pseudomonadota</taxon>
        <taxon>Alphaproteobacteria</taxon>
        <taxon>Hyphomicrobiales</taxon>
        <taxon>Nitrobacteraceae</taxon>
        <taxon>Bradyrhizobium</taxon>
    </lineage>
</organism>
<comment type="caution">
    <text evidence="2">The sequence shown here is derived from an EMBL/GenBank/DDBJ whole genome shotgun (WGS) entry which is preliminary data.</text>
</comment>
<evidence type="ECO:0000313" key="2">
    <source>
        <dbReference type="EMBL" id="MCG2669863.1"/>
    </source>
</evidence>
<keyword evidence="1" id="KW-1133">Transmembrane helix</keyword>
<gene>
    <name evidence="2" type="ORF">L6637_23130</name>
</gene>
<name>A0ABS9LST8_9BRAD</name>
<proteinExistence type="predicted"/>
<reference evidence="2" key="1">
    <citation type="submission" date="2022-01" db="EMBL/GenBank/DDBJ databases">
        <title>Genome sequnece data of strain Bradyrhizobium sp. nov.</title>
        <authorList>
            <person name="Zhang J."/>
        </authorList>
    </citation>
    <scope>NUCLEOTIDE SEQUENCE</scope>
    <source>
        <strain evidence="2">WYCCWR 12774</strain>
    </source>
</reference>
<dbReference type="RefSeq" id="WP_237865943.1">
    <property type="nucleotide sequence ID" value="NZ_JAKLTZ010000014.1"/>
</dbReference>
<feature type="transmembrane region" description="Helical" evidence="1">
    <location>
        <begin position="38"/>
        <end position="63"/>
    </location>
</feature>